<sequence>MNEDFSWVTFYPALCNGLKKYASDRRALLAFLFEKLPEETTYLHNPEGVKVRDIDPFTFLGVMNRHISDPKKSLVAEAFKEFFEVKEPIPQNFHGIPPLSNENSMFFSFKDGKTAEDIQNLWNFFLALLDNSQDVGSMFDRLTTTQYGIKFNLTIGMYWVCPDVYFPLDGPSRRFLQEHGIEVGHKVPSFAEYKTIIEEVKSKVCEKPFNQESFAKITRSIFLNDIVKK</sequence>
<protein>
    <submittedName>
        <fullName evidence="1">AAA family ATPase</fullName>
    </submittedName>
</protein>
<comment type="caution">
    <text evidence="1">The sequence shown here is derived from an EMBL/GenBank/DDBJ whole genome shotgun (WGS) entry which is preliminary data.</text>
</comment>
<organism evidence="1 2">
    <name type="scientific">Turicimonas muris</name>
    <dbReference type="NCBI Taxonomy" id="1796652"/>
    <lineage>
        <taxon>Bacteria</taxon>
        <taxon>Pseudomonadati</taxon>
        <taxon>Pseudomonadota</taxon>
        <taxon>Betaproteobacteria</taxon>
        <taxon>Burkholderiales</taxon>
        <taxon>Sutterellaceae</taxon>
        <taxon>Turicimonas</taxon>
    </lineage>
</organism>
<dbReference type="EMBL" id="NHMP01000006">
    <property type="protein sequence ID" value="OXE46021.1"/>
    <property type="molecule type" value="Genomic_DNA"/>
</dbReference>
<evidence type="ECO:0000313" key="2">
    <source>
        <dbReference type="Proteomes" id="UP000214610"/>
    </source>
</evidence>
<evidence type="ECO:0000313" key="1">
    <source>
        <dbReference type="EMBL" id="OXE46021.1"/>
    </source>
</evidence>
<dbReference type="GeneID" id="78361955"/>
<keyword evidence="2" id="KW-1185">Reference proteome</keyword>
<dbReference type="Proteomes" id="UP000214610">
    <property type="component" value="Unassembled WGS sequence"/>
</dbReference>
<name>A0A227KE76_9BURK</name>
<dbReference type="RefSeq" id="WP_066593929.1">
    <property type="nucleotide sequence ID" value="NZ_CAJTBZ010000026.1"/>
</dbReference>
<proteinExistence type="predicted"/>
<reference evidence="2" key="1">
    <citation type="submission" date="2017-05" db="EMBL/GenBank/DDBJ databases">
        <title>Improved OligoMM genomes.</title>
        <authorList>
            <person name="Garzetti D."/>
        </authorList>
    </citation>
    <scope>NUCLEOTIDE SEQUENCE [LARGE SCALE GENOMIC DNA]</scope>
    <source>
        <strain evidence="2">YL45</strain>
    </source>
</reference>
<accession>A0A227KE76</accession>
<gene>
    <name evidence="1" type="ORF">ADH67_09880</name>
</gene>
<dbReference type="AlphaFoldDB" id="A0A227KE76"/>